<evidence type="ECO:0000313" key="2">
    <source>
        <dbReference type="Proteomes" id="UP000031036"/>
    </source>
</evidence>
<dbReference type="Proteomes" id="UP000031036">
    <property type="component" value="Unassembled WGS sequence"/>
</dbReference>
<organism evidence="1 2">
    <name type="scientific">Toxocara canis</name>
    <name type="common">Canine roundworm</name>
    <dbReference type="NCBI Taxonomy" id="6265"/>
    <lineage>
        <taxon>Eukaryota</taxon>
        <taxon>Metazoa</taxon>
        <taxon>Ecdysozoa</taxon>
        <taxon>Nematoda</taxon>
        <taxon>Chromadorea</taxon>
        <taxon>Rhabditida</taxon>
        <taxon>Spirurina</taxon>
        <taxon>Ascaridomorpha</taxon>
        <taxon>Ascaridoidea</taxon>
        <taxon>Toxocaridae</taxon>
        <taxon>Toxocara</taxon>
    </lineage>
</organism>
<dbReference type="EMBL" id="JPKZ01000272">
    <property type="protein sequence ID" value="KHN88051.1"/>
    <property type="molecule type" value="Genomic_DNA"/>
</dbReference>
<proteinExistence type="predicted"/>
<evidence type="ECO:0000313" key="1">
    <source>
        <dbReference type="EMBL" id="KHN88051.1"/>
    </source>
</evidence>
<reference evidence="1 2" key="1">
    <citation type="submission" date="2014-11" db="EMBL/GenBank/DDBJ databases">
        <title>Genetic blueprint of the zoonotic pathogen Toxocara canis.</title>
        <authorList>
            <person name="Zhu X.-Q."/>
            <person name="Korhonen P.K."/>
            <person name="Cai H."/>
            <person name="Young N.D."/>
            <person name="Nejsum P."/>
            <person name="von Samson-Himmelstjerna G."/>
            <person name="Boag P.R."/>
            <person name="Tan P."/>
            <person name="Li Q."/>
            <person name="Min J."/>
            <person name="Yang Y."/>
            <person name="Wang X."/>
            <person name="Fang X."/>
            <person name="Hall R.S."/>
            <person name="Hofmann A."/>
            <person name="Sternberg P.W."/>
            <person name="Jex A.R."/>
            <person name="Gasser R.B."/>
        </authorList>
    </citation>
    <scope>NUCLEOTIDE SEQUENCE [LARGE SCALE GENOMIC DNA]</scope>
    <source>
        <strain evidence="1">PN_DK_2014</strain>
    </source>
</reference>
<name>A0A0B2VWX6_TOXCA</name>
<accession>A0A0B2VWX6</accession>
<comment type="caution">
    <text evidence="1">The sequence shown here is derived from an EMBL/GenBank/DDBJ whole genome shotgun (WGS) entry which is preliminary data.</text>
</comment>
<keyword evidence="2" id="KW-1185">Reference proteome</keyword>
<gene>
    <name evidence="1" type="ORF">Tcan_08872</name>
</gene>
<sequence>MNSTFFVQFDSWSDTYGRVNSRATSRRRLRRFLVLKSLESLFTETITRPNQFAWICAQILRNDRNMQTPTESASTFAKTLFGSPLPIKDKKMKLQKNLPSLAMLKAEQITSRITEHRYGSFNAS</sequence>
<dbReference type="AlphaFoldDB" id="A0A0B2VWX6"/>
<protein>
    <submittedName>
        <fullName evidence="1">Uncharacterized protein</fullName>
    </submittedName>
</protein>